<protein>
    <submittedName>
        <fullName evidence="1">Squalene/phytoene synthase family protein</fullName>
    </submittedName>
</protein>
<dbReference type="Gene3D" id="1.10.600.10">
    <property type="entry name" value="Farnesyl Diphosphate Synthase"/>
    <property type="match status" value="1"/>
</dbReference>
<evidence type="ECO:0000313" key="2">
    <source>
        <dbReference type="Proteomes" id="UP001521209"/>
    </source>
</evidence>
<name>A0ABS9DR38_9PROT</name>
<accession>A0ABS9DR38</accession>
<dbReference type="Proteomes" id="UP001521209">
    <property type="component" value="Unassembled WGS sequence"/>
</dbReference>
<keyword evidence="2" id="KW-1185">Reference proteome</keyword>
<gene>
    <name evidence="1" type="ORF">L2A60_00750</name>
</gene>
<organism evidence="1 2">
    <name type="scientific">Acidiphilium iwatense</name>
    <dbReference type="NCBI Taxonomy" id="768198"/>
    <lineage>
        <taxon>Bacteria</taxon>
        <taxon>Pseudomonadati</taxon>
        <taxon>Pseudomonadota</taxon>
        <taxon>Alphaproteobacteria</taxon>
        <taxon>Acetobacterales</taxon>
        <taxon>Acidocellaceae</taxon>
        <taxon>Acidiphilium</taxon>
    </lineage>
</organism>
<proteinExistence type="predicted"/>
<sequence>MNEAALAALVRRADPDRFLGAIFAPAALRRDLLLLYAFNHELARAREVASSGPLALIRLHWWREVVEGARRDHPLAAALRATLEKGTFDAGDLLGLIDAREAEAEPVPDRAAFLAYARGTSGGLMRIAGRLLGAADDDGLAALGDLGTGYAIAAILRAAPALRAAGRDLLPQDGAGTTALIAAARPLLAAVPPRAALAAALPAVLARRDLARLERGVSLRPRGLPDRLAVIAAGFLGLGHSRSDGK</sequence>
<dbReference type="RefSeq" id="WP_235702451.1">
    <property type="nucleotide sequence ID" value="NZ_JAKGBZ010000001.1"/>
</dbReference>
<dbReference type="InterPro" id="IPR002060">
    <property type="entry name" value="Squ/phyt_synthse"/>
</dbReference>
<dbReference type="Pfam" id="PF00494">
    <property type="entry name" value="SQS_PSY"/>
    <property type="match status" value="1"/>
</dbReference>
<dbReference type="SUPFAM" id="SSF48576">
    <property type="entry name" value="Terpenoid synthases"/>
    <property type="match status" value="1"/>
</dbReference>
<dbReference type="EMBL" id="JAKGBZ010000001">
    <property type="protein sequence ID" value="MCF3945214.1"/>
    <property type="molecule type" value="Genomic_DNA"/>
</dbReference>
<evidence type="ECO:0000313" key="1">
    <source>
        <dbReference type="EMBL" id="MCF3945214.1"/>
    </source>
</evidence>
<dbReference type="InterPro" id="IPR008949">
    <property type="entry name" value="Isoprenoid_synthase_dom_sf"/>
</dbReference>
<comment type="caution">
    <text evidence="1">The sequence shown here is derived from an EMBL/GenBank/DDBJ whole genome shotgun (WGS) entry which is preliminary data.</text>
</comment>
<reference evidence="1 2" key="1">
    <citation type="submission" date="2022-01" db="EMBL/GenBank/DDBJ databases">
        <authorList>
            <person name="Won M."/>
            <person name="Kim S.-J."/>
            <person name="Kwon S.-W."/>
        </authorList>
    </citation>
    <scope>NUCLEOTIDE SEQUENCE [LARGE SCALE GENOMIC DNA]</scope>
    <source>
        <strain evidence="1 2">KCTC 23505</strain>
    </source>
</reference>